<dbReference type="InterPro" id="IPR000905">
    <property type="entry name" value="Gcp-like_dom"/>
</dbReference>
<dbReference type="Pfam" id="PF00814">
    <property type="entry name" value="TsaD"/>
    <property type="match status" value="1"/>
</dbReference>
<dbReference type="InterPro" id="IPR043129">
    <property type="entry name" value="ATPase_NBD"/>
</dbReference>
<feature type="domain" description="Gcp-like" evidence="1">
    <location>
        <begin position="39"/>
        <end position="106"/>
    </location>
</feature>
<dbReference type="Gene3D" id="3.30.420.40">
    <property type="match status" value="2"/>
</dbReference>
<sequence length="210" mass="22037">MQPDRLVLGFDTSAAHCAAALLFGDQVLAQAYVPMQKGQAENLVPILEDVLAQAGHKWADLAAIGVGTGPGNFTGIRISVALARGLAMTLGIPAVGVTALEAQADGLERPIYSLIPAPRDTYYIQSLGADVDVIEQIPLVEAQARVLEGPSVGPVDTTEFTPSNIPLAVAIAKIAARRFEFQSEGQRPTPFYVRSADAAPAKDAPPVLLD</sequence>
<dbReference type="NCBIfam" id="TIGR03725">
    <property type="entry name" value="T6A_YeaZ"/>
    <property type="match status" value="1"/>
</dbReference>
<dbReference type="PANTHER" id="PTHR11735:SF11">
    <property type="entry name" value="TRNA THREONYLCARBAMOYLADENOSINE BIOSYNTHESIS PROTEIN TSAB"/>
    <property type="match status" value="1"/>
</dbReference>
<accession>A0A126UZG1</accession>
<dbReference type="AlphaFoldDB" id="A0A126UZG1"/>
<dbReference type="InterPro" id="IPR022496">
    <property type="entry name" value="T6A_TsaB"/>
</dbReference>
<dbReference type="OrthoDB" id="9809995at2"/>
<dbReference type="GO" id="GO:0005829">
    <property type="term" value="C:cytosol"/>
    <property type="evidence" value="ECO:0007669"/>
    <property type="project" value="TreeGrafter"/>
</dbReference>
<dbReference type="GO" id="GO:0002949">
    <property type="term" value="P:tRNA threonylcarbamoyladenosine modification"/>
    <property type="evidence" value="ECO:0007669"/>
    <property type="project" value="InterPro"/>
</dbReference>
<dbReference type="KEGG" id="hat:RC74_09485"/>
<evidence type="ECO:0000259" key="1">
    <source>
        <dbReference type="Pfam" id="PF00814"/>
    </source>
</evidence>
<gene>
    <name evidence="2" type="ORF">RC74_09485</name>
</gene>
<dbReference type="EMBL" id="CP014327">
    <property type="protein sequence ID" value="AML51458.1"/>
    <property type="molecule type" value="Genomic_DNA"/>
</dbReference>
<proteinExistence type="predicted"/>
<reference evidence="2 3" key="1">
    <citation type="submission" date="2016-02" db="EMBL/GenBank/DDBJ databases">
        <title>Complete genome sequence of Halocynthiibacter arcticus PAMC 20958t from arctic marine sediment.</title>
        <authorList>
            <person name="Lee Y.M."/>
            <person name="Baek K."/>
            <person name="Lee H.K."/>
            <person name="Shin S.C."/>
        </authorList>
    </citation>
    <scope>NUCLEOTIDE SEQUENCE [LARGE SCALE GENOMIC DNA]</scope>
    <source>
        <strain evidence="2">PAMC 20958</strain>
    </source>
</reference>
<evidence type="ECO:0000313" key="2">
    <source>
        <dbReference type="EMBL" id="AML51458.1"/>
    </source>
</evidence>
<dbReference type="STRING" id="1579316.RC74_09485"/>
<organism evidence="2 3">
    <name type="scientific">Falsihalocynthiibacter arcticus</name>
    <dbReference type="NCBI Taxonomy" id="1579316"/>
    <lineage>
        <taxon>Bacteria</taxon>
        <taxon>Pseudomonadati</taxon>
        <taxon>Pseudomonadota</taxon>
        <taxon>Alphaproteobacteria</taxon>
        <taxon>Rhodobacterales</taxon>
        <taxon>Roseobacteraceae</taxon>
        <taxon>Falsihalocynthiibacter</taxon>
    </lineage>
</organism>
<name>A0A126UZG1_9RHOB</name>
<dbReference type="Proteomes" id="UP000070371">
    <property type="component" value="Chromosome"/>
</dbReference>
<dbReference type="PANTHER" id="PTHR11735">
    <property type="entry name" value="TRNA N6-ADENOSINE THREONYLCARBAMOYLTRANSFERASE"/>
    <property type="match status" value="1"/>
</dbReference>
<dbReference type="RefSeq" id="WP_039001396.1">
    <property type="nucleotide sequence ID" value="NZ_CP014327.1"/>
</dbReference>
<protein>
    <recommendedName>
        <fullName evidence="1">Gcp-like domain-containing protein</fullName>
    </recommendedName>
</protein>
<evidence type="ECO:0000313" key="3">
    <source>
        <dbReference type="Proteomes" id="UP000070371"/>
    </source>
</evidence>
<dbReference type="SUPFAM" id="SSF53067">
    <property type="entry name" value="Actin-like ATPase domain"/>
    <property type="match status" value="1"/>
</dbReference>
<keyword evidence="3" id="KW-1185">Reference proteome</keyword>